<name>B4M7U6_DROVI</name>
<organism evidence="2 3">
    <name type="scientific">Drosophila virilis</name>
    <name type="common">Fruit fly</name>
    <dbReference type="NCBI Taxonomy" id="7244"/>
    <lineage>
        <taxon>Eukaryota</taxon>
        <taxon>Metazoa</taxon>
        <taxon>Ecdysozoa</taxon>
        <taxon>Arthropoda</taxon>
        <taxon>Hexapoda</taxon>
        <taxon>Insecta</taxon>
        <taxon>Pterygota</taxon>
        <taxon>Neoptera</taxon>
        <taxon>Endopterygota</taxon>
        <taxon>Diptera</taxon>
        <taxon>Brachycera</taxon>
        <taxon>Muscomorpha</taxon>
        <taxon>Ephydroidea</taxon>
        <taxon>Drosophilidae</taxon>
        <taxon>Drosophila</taxon>
    </lineage>
</organism>
<dbReference type="EMBL" id="CH940653">
    <property type="protein sequence ID" value="EDW62863.2"/>
    <property type="molecule type" value="Genomic_DNA"/>
</dbReference>
<feature type="chain" id="PRO_5006457694" description="BED-type domain-containing protein" evidence="1">
    <location>
        <begin position="26"/>
        <end position="185"/>
    </location>
</feature>
<dbReference type="GO" id="GO:0003690">
    <property type="term" value="F:double-stranded DNA binding"/>
    <property type="evidence" value="ECO:0007669"/>
    <property type="project" value="InterPro"/>
</dbReference>
<dbReference type="GO" id="GO:0006357">
    <property type="term" value="P:regulation of transcription by RNA polymerase II"/>
    <property type="evidence" value="ECO:0007669"/>
    <property type="project" value="InterPro"/>
</dbReference>
<dbReference type="InterPro" id="IPR033375">
    <property type="entry name" value="Cggbp1"/>
</dbReference>
<keyword evidence="3" id="KW-1185">Reference proteome</keyword>
<protein>
    <recommendedName>
        <fullName evidence="4">BED-type domain-containing protein</fullName>
    </recommendedName>
</protein>
<dbReference type="GO" id="GO:0005634">
    <property type="term" value="C:nucleus"/>
    <property type="evidence" value="ECO:0007669"/>
    <property type="project" value="InterPro"/>
</dbReference>
<proteinExistence type="predicted"/>
<gene>
    <name evidence="2" type="primary">Dvir\GJ17052</name>
    <name evidence="2" type="ORF">Dvir_GJ17052</name>
</gene>
<dbReference type="PANTHER" id="PTHR32344:SF1">
    <property type="entry name" value="U1-TYPE DOMAIN-CONTAINING PROTEIN"/>
    <property type="match status" value="1"/>
</dbReference>
<dbReference type="KEGG" id="dvi:6633854"/>
<reference evidence="2 3" key="1">
    <citation type="journal article" date="2007" name="Nature">
        <title>Evolution of genes and genomes on the Drosophila phylogeny.</title>
        <authorList>
            <consortium name="Drosophila 12 Genomes Consortium"/>
            <person name="Clark A.G."/>
            <person name="Eisen M.B."/>
            <person name="Smith D.R."/>
            <person name="Bergman C.M."/>
            <person name="Oliver B."/>
            <person name="Markow T.A."/>
            <person name="Kaufman T.C."/>
            <person name="Kellis M."/>
            <person name="Gelbart W."/>
            <person name="Iyer V.N."/>
            <person name="Pollard D.A."/>
            <person name="Sackton T.B."/>
            <person name="Larracuente A.M."/>
            <person name="Singh N.D."/>
            <person name="Abad J.P."/>
            <person name="Abt D.N."/>
            <person name="Adryan B."/>
            <person name="Aguade M."/>
            <person name="Akashi H."/>
            <person name="Anderson W.W."/>
            <person name="Aquadro C.F."/>
            <person name="Ardell D.H."/>
            <person name="Arguello R."/>
            <person name="Artieri C.G."/>
            <person name="Barbash D.A."/>
            <person name="Barker D."/>
            <person name="Barsanti P."/>
            <person name="Batterham P."/>
            <person name="Batzoglou S."/>
            <person name="Begun D."/>
            <person name="Bhutkar A."/>
            <person name="Blanco E."/>
            <person name="Bosak S.A."/>
            <person name="Bradley R.K."/>
            <person name="Brand A.D."/>
            <person name="Brent M.R."/>
            <person name="Brooks A.N."/>
            <person name="Brown R.H."/>
            <person name="Butlin R.K."/>
            <person name="Caggese C."/>
            <person name="Calvi B.R."/>
            <person name="Bernardo de Carvalho A."/>
            <person name="Caspi A."/>
            <person name="Castrezana S."/>
            <person name="Celniker S.E."/>
            <person name="Chang J.L."/>
            <person name="Chapple C."/>
            <person name="Chatterji S."/>
            <person name="Chinwalla A."/>
            <person name="Civetta A."/>
            <person name="Clifton S.W."/>
            <person name="Comeron J.M."/>
            <person name="Costello J.C."/>
            <person name="Coyne J.A."/>
            <person name="Daub J."/>
            <person name="David R.G."/>
            <person name="Delcher A.L."/>
            <person name="Delehaunty K."/>
            <person name="Do C.B."/>
            <person name="Ebling H."/>
            <person name="Edwards K."/>
            <person name="Eickbush T."/>
            <person name="Evans J.D."/>
            <person name="Filipski A."/>
            <person name="Findeiss S."/>
            <person name="Freyhult E."/>
            <person name="Fulton L."/>
            <person name="Fulton R."/>
            <person name="Garcia A.C."/>
            <person name="Gardiner A."/>
            <person name="Garfield D.A."/>
            <person name="Garvin B.E."/>
            <person name="Gibson G."/>
            <person name="Gilbert D."/>
            <person name="Gnerre S."/>
            <person name="Godfrey J."/>
            <person name="Good R."/>
            <person name="Gotea V."/>
            <person name="Gravely B."/>
            <person name="Greenberg A.J."/>
            <person name="Griffiths-Jones S."/>
            <person name="Gross S."/>
            <person name="Guigo R."/>
            <person name="Gustafson E.A."/>
            <person name="Haerty W."/>
            <person name="Hahn M.W."/>
            <person name="Halligan D.L."/>
            <person name="Halpern A.L."/>
            <person name="Halter G.M."/>
            <person name="Han M.V."/>
            <person name="Heger A."/>
            <person name="Hillier L."/>
            <person name="Hinrichs A.S."/>
            <person name="Holmes I."/>
            <person name="Hoskins R.A."/>
            <person name="Hubisz M.J."/>
            <person name="Hultmark D."/>
            <person name="Huntley M.A."/>
            <person name="Jaffe D.B."/>
            <person name="Jagadeeshan S."/>
            <person name="Jeck W.R."/>
            <person name="Johnson J."/>
            <person name="Jones C.D."/>
            <person name="Jordan W.C."/>
            <person name="Karpen G.H."/>
            <person name="Kataoka E."/>
            <person name="Keightley P.D."/>
            <person name="Kheradpour P."/>
            <person name="Kirkness E.F."/>
            <person name="Koerich L.B."/>
            <person name="Kristiansen K."/>
            <person name="Kudrna D."/>
            <person name="Kulathinal R.J."/>
            <person name="Kumar S."/>
            <person name="Kwok R."/>
            <person name="Lander E."/>
            <person name="Langley C.H."/>
            <person name="Lapoint R."/>
            <person name="Lazzaro B.P."/>
            <person name="Lee S.J."/>
            <person name="Levesque L."/>
            <person name="Li R."/>
            <person name="Lin C.F."/>
            <person name="Lin M.F."/>
            <person name="Lindblad-Toh K."/>
            <person name="Llopart A."/>
            <person name="Long M."/>
            <person name="Low L."/>
            <person name="Lozovsky E."/>
            <person name="Lu J."/>
            <person name="Luo M."/>
            <person name="Machado C.A."/>
            <person name="Makalowski W."/>
            <person name="Marzo M."/>
            <person name="Matsuda M."/>
            <person name="Matzkin L."/>
            <person name="McAllister B."/>
            <person name="McBride C.S."/>
            <person name="McKernan B."/>
            <person name="McKernan K."/>
            <person name="Mendez-Lago M."/>
            <person name="Minx P."/>
            <person name="Mollenhauer M.U."/>
            <person name="Montooth K."/>
            <person name="Mount S.M."/>
            <person name="Mu X."/>
            <person name="Myers E."/>
            <person name="Negre B."/>
            <person name="Newfeld S."/>
            <person name="Nielsen R."/>
            <person name="Noor M.A."/>
            <person name="O'Grady P."/>
            <person name="Pachter L."/>
            <person name="Papaceit M."/>
            <person name="Parisi M.J."/>
            <person name="Parisi M."/>
            <person name="Parts L."/>
            <person name="Pedersen J.S."/>
            <person name="Pesole G."/>
            <person name="Phillippy A.M."/>
            <person name="Ponting C.P."/>
            <person name="Pop M."/>
            <person name="Porcelli D."/>
            <person name="Powell J.R."/>
            <person name="Prohaska S."/>
            <person name="Pruitt K."/>
            <person name="Puig M."/>
            <person name="Quesneville H."/>
            <person name="Ram K.R."/>
            <person name="Rand D."/>
            <person name="Rasmussen M.D."/>
            <person name="Reed L.K."/>
            <person name="Reenan R."/>
            <person name="Reily A."/>
            <person name="Remington K.A."/>
            <person name="Rieger T.T."/>
            <person name="Ritchie M.G."/>
            <person name="Robin C."/>
            <person name="Rogers Y.H."/>
            <person name="Rohde C."/>
            <person name="Rozas J."/>
            <person name="Rubenfield M.J."/>
            <person name="Ruiz A."/>
            <person name="Russo S."/>
            <person name="Salzberg S.L."/>
            <person name="Sanchez-Gracia A."/>
            <person name="Saranga D.J."/>
            <person name="Sato H."/>
            <person name="Schaeffer S.W."/>
            <person name="Schatz M.C."/>
            <person name="Schlenke T."/>
            <person name="Schwartz R."/>
            <person name="Segarra C."/>
            <person name="Singh R.S."/>
            <person name="Sirot L."/>
            <person name="Sirota M."/>
            <person name="Sisneros N.B."/>
            <person name="Smith C.D."/>
            <person name="Smith T.F."/>
            <person name="Spieth J."/>
            <person name="Stage D.E."/>
            <person name="Stark A."/>
            <person name="Stephan W."/>
            <person name="Strausberg R.L."/>
            <person name="Strempel S."/>
            <person name="Sturgill D."/>
            <person name="Sutton G."/>
            <person name="Sutton G.G."/>
            <person name="Tao W."/>
            <person name="Teichmann S."/>
            <person name="Tobari Y.N."/>
            <person name="Tomimura Y."/>
            <person name="Tsolas J.M."/>
            <person name="Valente V.L."/>
            <person name="Venter E."/>
            <person name="Venter J.C."/>
            <person name="Vicario S."/>
            <person name="Vieira F.G."/>
            <person name="Vilella A.J."/>
            <person name="Villasante A."/>
            <person name="Walenz B."/>
            <person name="Wang J."/>
            <person name="Wasserman M."/>
            <person name="Watts T."/>
            <person name="Wilson D."/>
            <person name="Wilson R.K."/>
            <person name="Wing R.A."/>
            <person name="Wolfner M.F."/>
            <person name="Wong A."/>
            <person name="Wong G.K."/>
            <person name="Wu C.I."/>
            <person name="Wu G."/>
            <person name="Yamamoto D."/>
            <person name="Yang H.P."/>
            <person name="Yang S.P."/>
            <person name="Yorke J.A."/>
            <person name="Yoshida K."/>
            <person name="Zdobnov E."/>
            <person name="Zhang P."/>
            <person name="Zhang Y."/>
            <person name="Zimin A.V."/>
            <person name="Baldwin J."/>
            <person name="Abdouelleil A."/>
            <person name="Abdulkadir J."/>
            <person name="Abebe A."/>
            <person name="Abera B."/>
            <person name="Abreu J."/>
            <person name="Acer S.C."/>
            <person name="Aftuck L."/>
            <person name="Alexander A."/>
            <person name="An P."/>
            <person name="Anderson E."/>
            <person name="Anderson S."/>
            <person name="Arachi H."/>
            <person name="Azer M."/>
            <person name="Bachantsang P."/>
            <person name="Barry A."/>
            <person name="Bayul T."/>
            <person name="Berlin A."/>
            <person name="Bessette D."/>
            <person name="Bloom T."/>
            <person name="Blye J."/>
            <person name="Boguslavskiy L."/>
            <person name="Bonnet C."/>
            <person name="Boukhgalter B."/>
            <person name="Bourzgui I."/>
            <person name="Brown A."/>
            <person name="Cahill P."/>
            <person name="Channer S."/>
            <person name="Cheshatsang Y."/>
            <person name="Chuda L."/>
            <person name="Citroen M."/>
            <person name="Collymore A."/>
            <person name="Cooke P."/>
            <person name="Costello M."/>
            <person name="D'Aco K."/>
            <person name="Daza R."/>
            <person name="De Haan G."/>
            <person name="DeGray S."/>
            <person name="DeMaso C."/>
            <person name="Dhargay N."/>
            <person name="Dooley K."/>
            <person name="Dooley E."/>
            <person name="Doricent M."/>
            <person name="Dorje P."/>
            <person name="Dorjee K."/>
            <person name="Dupes A."/>
            <person name="Elong R."/>
            <person name="Falk J."/>
            <person name="Farina A."/>
            <person name="Faro S."/>
            <person name="Ferguson D."/>
            <person name="Fisher S."/>
            <person name="Foley C.D."/>
            <person name="Franke A."/>
            <person name="Friedrich D."/>
            <person name="Gadbois L."/>
            <person name="Gearin G."/>
            <person name="Gearin C.R."/>
            <person name="Giannoukos G."/>
            <person name="Goode T."/>
            <person name="Graham J."/>
            <person name="Grandbois E."/>
            <person name="Grewal S."/>
            <person name="Gyaltsen K."/>
            <person name="Hafez N."/>
            <person name="Hagos B."/>
            <person name="Hall J."/>
            <person name="Henson C."/>
            <person name="Hollinger A."/>
            <person name="Honan T."/>
            <person name="Huard M.D."/>
            <person name="Hughes L."/>
            <person name="Hurhula B."/>
            <person name="Husby M.E."/>
            <person name="Kamat A."/>
            <person name="Kanga B."/>
            <person name="Kashin S."/>
            <person name="Khazanovich D."/>
            <person name="Kisner P."/>
            <person name="Lance K."/>
            <person name="Lara M."/>
            <person name="Lee W."/>
            <person name="Lennon N."/>
            <person name="Letendre F."/>
            <person name="LeVine R."/>
            <person name="Lipovsky A."/>
            <person name="Liu X."/>
            <person name="Liu J."/>
            <person name="Liu S."/>
            <person name="Lokyitsang T."/>
            <person name="Lokyitsang Y."/>
            <person name="Lubonja R."/>
            <person name="Lui A."/>
            <person name="MacDonald P."/>
            <person name="Magnisalis V."/>
            <person name="Maru K."/>
            <person name="Matthews C."/>
            <person name="McCusker W."/>
            <person name="McDonough S."/>
            <person name="Mehta T."/>
            <person name="Meldrim J."/>
            <person name="Meneus L."/>
            <person name="Mihai O."/>
            <person name="Mihalev A."/>
            <person name="Mihova T."/>
            <person name="Mittelman R."/>
            <person name="Mlenga V."/>
            <person name="Montmayeur A."/>
            <person name="Mulrain L."/>
            <person name="Navidi A."/>
            <person name="Naylor J."/>
            <person name="Negash T."/>
            <person name="Nguyen T."/>
            <person name="Nguyen N."/>
            <person name="Nicol R."/>
            <person name="Norbu C."/>
            <person name="Norbu N."/>
            <person name="Novod N."/>
            <person name="O'Neill B."/>
            <person name="Osman S."/>
            <person name="Markiewicz E."/>
            <person name="Oyono O.L."/>
            <person name="Patti C."/>
            <person name="Phunkhang P."/>
            <person name="Pierre F."/>
            <person name="Priest M."/>
            <person name="Raghuraman S."/>
            <person name="Rege F."/>
            <person name="Reyes R."/>
            <person name="Rise C."/>
            <person name="Rogov P."/>
            <person name="Ross K."/>
            <person name="Ryan E."/>
            <person name="Settipalli S."/>
            <person name="Shea T."/>
            <person name="Sherpa N."/>
            <person name="Shi L."/>
            <person name="Shih D."/>
            <person name="Sparrow T."/>
            <person name="Spaulding J."/>
            <person name="Stalker J."/>
            <person name="Stange-Thomann N."/>
            <person name="Stavropoulos S."/>
            <person name="Stone C."/>
            <person name="Strader C."/>
            <person name="Tesfaye S."/>
            <person name="Thomson T."/>
            <person name="Thoulutsang Y."/>
            <person name="Thoulutsang D."/>
            <person name="Topham K."/>
            <person name="Topping I."/>
            <person name="Tsamla T."/>
            <person name="Vassiliev H."/>
            <person name="Vo A."/>
            <person name="Wangchuk T."/>
            <person name="Wangdi T."/>
            <person name="Weiand M."/>
            <person name="Wilkinson J."/>
            <person name="Wilson A."/>
            <person name="Yadav S."/>
            <person name="Young G."/>
            <person name="Yu Q."/>
            <person name="Zembek L."/>
            <person name="Zhong D."/>
            <person name="Zimmer A."/>
            <person name="Zwirko Z."/>
            <person name="Jaffe D.B."/>
            <person name="Alvarez P."/>
            <person name="Brockman W."/>
            <person name="Butler J."/>
            <person name="Chin C."/>
            <person name="Gnerre S."/>
            <person name="Grabherr M."/>
            <person name="Kleber M."/>
            <person name="Mauceli E."/>
            <person name="MacCallum I."/>
        </authorList>
    </citation>
    <scope>NUCLEOTIDE SEQUENCE [LARGE SCALE GENOMIC DNA]</scope>
    <source>
        <strain evidence="3">Tucson 15010-1051.87</strain>
    </source>
</reference>
<evidence type="ECO:0008006" key="4">
    <source>
        <dbReference type="Google" id="ProtNLM"/>
    </source>
</evidence>
<keyword evidence="1" id="KW-0732">Signal</keyword>
<dbReference type="HOGENOM" id="CLU_1697400_0_0_1"/>
<feature type="signal peptide" evidence="1">
    <location>
        <begin position="1"/>
        <end position="25"/>
    </location>
</feature>
<evidence type="ECO:0000313" key="3">
    <source>
        <dbReference type="Proteomes" id="UP000008792"/>
    </source>
</evidence>
<dbReference type="InParanoid" id="B4M7U6"/>
<dbReference type="PANTHER" id="PTHR32344">
    <property type="entry name" value="U1-TYPE DOMAIN-CONTAINING PROTEIN"/>
    <property type="match status" value="1"/>
</dbReference>
<evidence type="ECO:0000256" key="1">
    <source>
        <dbReference type="SAM" id="SignalP"/>
    </source>
</evidence>
<evidence type="ECO:0000313" key="2">
    <source>
        <dbReference type="EMBL" id="EDW62863.2"/>
    </source>
</evidence>
<sequence>MCRHAYKWTRAFCICLHTCTCTCQAAQFKVMGRPNAKTHLLYKWQAELGEDCFEPHNGYMHCTLCNRLLTANRRVQLVRHLHCSGHMQNEFQAAKHEQQQKGNSTTTNAETDSFVDVVGVSDIEDASQNERSFQLDLCAALRSANIPLCVLDNGRFRQFLGKYTHRAIPDVADIYWACVSEIQTK</sequence>
<dbReference type="OrthoDB" id="8032690at2759"/>
<dbReference type="AlphaFoldDB" id="B4M7U6"/>
<dbReference type="Proteomes" id="UP000008792">
    <property type="component" value="Unassembled WGS sequence"/>
</dbReference>
<accession>B4M7U6</accession>